<dbReference type="AlphaFoldDB" id="A0A0N5CGA9"/>
<keyword evidence="1" id="KW-0812">Transmembrane</keyword>
<feature type="transmembrane region" description="Helical" evidence="1">
    <location>
        <begin position="235"/>
        <end position="253"/>
    </location>
</feature>
<feature type="transmembrane region" description="Helical" evidence="1">
    <location>
        <begin position="198"/>
        <end position="215"/>
    </location>
</feature>
<feature type="transmembrane region" description="Helical" evidence="1">
    <location>
        <begin position="273"/>
        <end position="291"/>
    </location>
</feature>
<sequence length="323" mass="37785">MNPEDETRPPPVPTIGSTGISLEAIGIYNITMFVLGTISMIFNTTECYINIKHKLYNQSLYNCLRLYSNIGNSVLSGRHIVMSLINFSPLGNHPLMFSKEVCKYRGILDIFFVHLFQISYSSECFIFAVSIVFPLFYMIYLDRVIVKKCICIYILIASIVPATLLLKKDRSIPKALPRCIVYEIWTIYYHYYHWASTTIITILLLIAFLITTISMHKLSKKNKKDDEARRNVCSFIRWTLLFFLCFWSGPNFFMVITKLFDLERELRKTFLDLFYVSVTVSQIIPFPFALWKNKIIKKHFLEINIIRRITSRGSLSKIEVIRR</sequence>
<feature type="transmembrane region" description="Helical" evidence="1">
    <location>
        <begin position="145"/>
        <end position="166"/>
    </location>
</feature>
<name>A0A0N5CGA9_STREA</name>
<dbReference type="Proteomes" id="UP000046392">
    <property type="component" value="Unplaced"/>
</dbReference>
<protein>
    <submittedName>
        <fullName evidence="3">G_PROTEIN_RECEP_F1_2 domain-containing protein</fullName>
    </submittedName>
</protein>
<dbReference type="SUPFAM" id="SSF81321">
    <property type="entry name" value="Family A G protein-coupled receptor-like"/>
    <property type="match status" value="1"/>
</dbReference>
<evidence type="ECO:0000256" key="1">
    <source>
        <dbReference type="SAM" id="Phobius"/>
    </source>
</evidence>
<evidence type="ECO:0000313" key="2">
    <source>
        <dbReference type="Proteomes" id="UP000046392"/>
    </source>
</evidence>
<accession>A0A0N5CGA9</accession>
<evidence type="ECO:0000313" key="3">
    <source>
        <dbReference type="WBParaSite" id="SPAL_0001688800.1"/>
    </source>
</evidence>
<reference evidence="3" key="1">
    <citation type="submission" date="2017-02" db="UniProtKB">
        <authorList>
            <consortium name="WormBaseParasite"/>
        </authorList>
    </citation>
    <scope>IDENTIFICATION</scope>
</reference>
<dbReference type="Gene3D" id="1.20.1070.10">
    <property type="entry name" value="Rhodopsin 7-helix transmembrane proteins"/>
    <property type="match status" value="1"/>
</dbReference>
<keyword evidence="1" id="KW-0472">Membrane</keyword>
<dbReference type="WBParaSite" id="SPAL_0001688800.1">
    <property type="protein sequence ID" value="SPAL_0001688800.1"/>
    <property type="gene ID" value="SPAL_0001688800"/>
</dbReference>
<feature type="transmembrane region" description="Helical" evidence="1">
    <location>
        <begin position="106"/>
        <end position="139"/>
    </location>
</feature>
<keyword evidence="2" id="KW-1185">Reference proteome</keyword>
<keyword evidence="1" id="KW-1133">Transmembrane helix</keyword>
<organism evidence="2 3">
    <name type="scientific">Strongyloides papillosus</name>
    <name type="common">Intestinal threadworm</name>
    <dbReference type="NCBI Taxonomy" id="174720"/>
    <lineage>
        <taxon>Eukaryota</taxon>
        <taxon>Metazoa</taxon>
        <taxon>Ecdysozoa</taxon>
        <taxon>Nematoda</taxon>
        <taxon>Chromadorea</taxon>
        <taxon>Rhabditida</taxon>
        <taxon>Tylenchina</taxon>
        <taxon>Panagrolaimomorpha</taxon>
        <taxon>Strongyloidoidea</taxon>
        <taxon>Strongyloididae</taxon>
        <taxon>Strongyloides</taxon>
    </lineage>
</organism>
<feature type="transmembrane region" description="Helical" evidence="1">
    <location>
        <begin position="20"/>
        <end position="42"/>
    </location>
</feature>
<proteinExistence type="predicted"/>